<evidence type="ECO:0000313" key="5">
    <source>
        <dbReference type="EMBL" id="OGE41278.1"/>
    </source>
</evidence>
<dbReference type="InterPro" id="IPR012338">
    <property type="entry name" value="Beta-lactam/transpept-like"/>
</dbReference>
<dbReference type="Gene3D" id="3.90.1310.10">
    <property type="entry name" value="Penicillin-binding protein 2a (Domain 2)"/>
    <property type="match status" value="1"/>
</dbReference>
<proteinExistence type="predicted"/>
<dbReference type="GO" id="GO:0071555">
    <property type="term" value="P:cell wall organization"/>
    <property type="evidence" value="ECO:0007669"/>
    <property type="project" value="TreeGrafter"/>
</dbReference>
<evidence type="ECO:0000256" key="1">
    <source>
        <dbReference type="ARBA" id="ARBA00004370"/>
    </source>
</evidence>
<keyword evidence="2" id="KW-0472">Membrane</keyword>
<dbReference type="SUPFAM" id="SSF56519">
    <property type="entry name" value="Penicillin binding protein dimerisation domain"/>
    <property type="match status" value="1"/>
</dbReference>
<dbReference type="InterPro" id="IPR001460">
    <property type="entry name" value="PCN-bd_Tpept"/>
</dbReference>
<evidence type="ECO:0000259" key="3">
    <source>
        <dbReference type="Pfam" id="PF00905"/>
    </source>
</evidence>
<dbReference type="Pfam" id="PF00905">
    <property type="entry name" value="Transpeptidase"/>
    <property type="match status" value="1"/>
</dbReference>
<name>A0A1F5KK26_9BACT</name>
<accession>A0A1F5KK26</accession>
<dbReference type="GO" id="GO:0005886">
    <property type="term" value="C:plasma membrane"/>
    <property type="evidence" value="ECO:0007669"/>
    <property type="project" value="TreeGrafter"/>
</dbReference>
<comment type="caution">
    <text evidence="5">The sequence shown here is derived from an EMBL/GenBank/DDBJ whole genome shotgun (WGS) entry which is preliminary data.</text>
</comment>
<dbReference type="Gene3D" id="3.30.450.330">
    <property type="match status" value="1"/>
</dbReference>
<dbReference type="EMBL" id="MFDD01000002">
    <property type="protein sequence ID" value="OGE41278.1"/>
    <property type="molecule type" value="Genomic_DNA"/>
</dbReference>
<feature type="domain" description="Penicillin-binding protein transpeptidase" evidence="3">
    <location>
        <begin position="248"/>
        <end position="551"/>
    </location>
</feature>
<sequence>MIVFRLWYWQILSSDTLTARAEQQRVSSQTLLAPRGQIYFSDGSLLASTEPTFLVFAQPKLIKNKGEVARKLALLFWEDRRHDELDVDPAKKEIQVTQQQARIEEDINSRLQKDLFWVSLGIKVSMDTKQRIEKENFFGIGFDTYLTRFYPEGSTSAHLLGFISSDAYGSEAGYFGLEGFYNGELKGKNGLLTQDKDAQGLPILIGTYKIKDAKPGKTLLLNVDRTIQHIVEENLRLGKEKYGAKSASAIVMDPKTGNVLALASFPNYDPAAPADFSKEFFRNPITVDSYEPGSTFKVLVMAAGINEDLVQPETSCDRCGGPLSIGGYIIRTWNNKYSANLSMTDAIIHSDNTGMVFVAKKLGADKLFAYIQKFGFGELTGIDLQDEQTPQLRPLPSWKEIDLATASFGQGISSTALQLVRAVAAIANNGVMMEPHVVHTIADGEKVTVINPREVSRPISEQTAKLVTEMMVKAVEEGEAKFFKPKGFKVAGKTGTAQIPVAGHYDASKTIASFIGFAPADNPKFIMLVRYDQPSSSIYGAETAAPTFFNIAKEVFNYYGLAPTE</sequence>
<gene>
    <name evidence="5" type="ORF">A3D25_02015</name>
</gene>
<evidence type="ECO:0008006" key="7">
    <source>
        <dbReference type="Google" id="ProtNLM"/>
    </source>
</evidence>
<dbReference type="AlphaFoldDB" id="A0A1F5KK26"/>
<evidence type="ECO:0000256" key="2">
    <source>
        <dbReference type="ARBA" id="ARBA00023136"/>
    </source>
</evidence>
<comment type="subcellular location">
    <subcellularLocation>
        <location evidence="1">Membrane</location>
    </subcellularLocation>
</comment>
<evidence type="ECO:0000259" key="4">
    <source>
        <dbReference type="Pfam" id="PF03717"/>
    </source>
</evidence>
<dbReference type="PANTHER" id="PTHR30627">
    <property type="entry name" value="PEPTIDOGLYCAN D,D-TRANSPEPTIDASE"/>
    <property type="match status" value="1"/>
</dbReference>
<dbReference type="InterPro" id="IPR005311">
    <property type="entry name" value="PBP_dimer"/>
</dbReference>
<dbReference type="Proteomes" id="UP000177328">
    <property type="component" value="Unassembled WGS sequence"/>
</dbReference>
<feature type="domain" description="Penicillin-binding protein dimerisation" evidence="4">
    <location>
        <begin position="33"/>
        <end position="201"/>
    </location>
</feature>
<dbReference type="Gene3D" id="3.40.710.10">
    <property type="entry name" value="DD-peptidase/beta-lactamase superfamily"/>
    <property type="match status" value="1"/>
</dbReference>
<dbReference type="InterPro" id="IPR050515">
    <property type="entry name" value="Beta-lactam/transpept"/>
</dbReference>
<protein>
    <recommendedName>
        <fullName evidence="7">Penicillin-binding protein transpeptidase domain-containing protein</fullName>
    </recommendedName>
</protein>
<reference evidence="5 6" key="1">
    <citation type="journal article" date="2016" name="Nat. Commun.">
        <title>Thousands of microbial genomes shed light on interconnected biogeochemical processes in an aquifer system.</title>
        <authorList>
            <person name="Anantharaman K."/>
            <person name="Brown C.T."/>
            <person name="Hug L.A."/>
            <person name="Sharon I."/>
            <person name="Castelle C.J."/>
            <person name="Probst A.J."/>
            <person name="Thomas B.C."/>
            <person name="Singh A."/>
            <person name="Wilkins M.J."/>
            <person name="Karaoz U."/>
            <person name="Brodie E.L."/>
            <person name="Williams K.H."/>
            <person name="Hubbard S.S."/>
            <person name="Banfield J.F."/>
        </authorList>
    </citation>
    <scope>NUCLEOTIDE SEQUENCE [LARGE SCALE GENOMIC DNA]</scope>
</reference>
<dbReference type="Pfam" id="PF03717">
    <property type="entry name" value="PBP_dimer"/>
    <property type="match status" value="1"/>
</dbReference>
<organism evidence="5 6">
    <name type="scientific">Candidatus Daviesbacteria bacterium RIFCSPHIGHO2_02_FULL_43_12</name>
    <dbReference type="NCBI Taxonomy" id="1797776"/>
    <lineage>
        <taxon>Bacteria</taxon>
        <taxon>Candidatus Daviesiibacteriota</taxon>
    </lineage>
</organism>
<dbReference type="PANTHER" id="PTHR30627:SF1">
    <property type="entry name" value="PEPTIDOGLYCAN D,D-TRANSPEPTIDASE FTSI"/>
    <property type="match status" value="1"/>
</dbReference>
<evidence type="ECO:0000313" key="6">
    <source>
        <dbReference type="Proteomes" id="UP000177328"/>
    </source>
</evidence>
<dbReference type="SUPFAM" id="SSF56601">
    <property type="entry name" value="beta-lactamase/transpeptidase-like"/>
    <property type="match status" value="1"/>
</dbReference>
<dbReference type="InterPro" id="IPR036138">
    <property type="entry name" value="PBP_dimer_sf"/>
</dbReference>
<dbReference type="GO" id="GO:0008658">
    <property type="term" value="F:penicillin binding"/>
    <property type="evidence" value="ECO:0007669"/>
    <property type="project" value="InterPro"/>
</dbReference>